<evidence type="ECO:0000259" key="5">
    <source>
        <dbReference type="PROSITE" id="PS50893"/>
    </source>
</evidence>
<dbReference type="InterPro" id="IPR003439">
    <property type="entry name" value="ABC_transporter-like_ATP-bd"/>
</dbReference>
<dbReference type="PANTHER" id="PTHR42734:SF17">
    <property type="entry name" value="METAL TRANSPORT SYSTEM ATP-BINDING PROTEIN TM_0124-RELATED"/>
    <property type="match status" value="1"/>
</dbReference>
<dbReference type="STRING" id="290315.Clim_2316"/>
<keyword evidence="4" id="KW-0067">ATP-binding</keyword>
<dbReference type="EMBL" id="CP001097">
    <property type="protein sequence ID" value="ACD91339.1"/>
    <property type="molecule type" value="Genomic_DNA"/>
</dbReference>
<dbReference type="RefSeq" id="WP_012467204.1">
    <property type="nucleotide sequence ID" value="NC_010803.1"/>
</dbReference>
<feature type="domain" description="ABC transporter" evidence="5">
    <location>
        <begin position="6"/>
        <end position="237"/>
    </location>
</feature>
<dbReference type="Gene3D" id="3.40.50.300">
    <property type="entry name" value="P-loop containing nucleotide triphosphate hydrolases"/>
    <property type="match status" value="1"/>
</dbReference>
<evidence type="ECO:0000313" key="7">
    <source>
        <dbReference type="Proteomes" id="UP000008841"/>
    </source>
</evidence>
<dbReference type="AlphaFoldDB" id="B3EHH7"/>
<proteinExistence type="inferred from homology"/>
<dbReference type="Pfam" id="PF00005">
    <property type="entry name" value="ABC_tran"/>
    <property type="match status" value="1"/>
</dbReference>
<dbReference type="PANTHER" id="PTHR42734">
    <property type="entry name" value="METAL TRANSPORT SYSTEM ATP-BINDING PROTEIN TM_0124-RELATED"/>
    <property type="match status" value="1"/>
</dbReference>
<dbReference type="eggNOG" id="COG1121">
    <property type="taxonomic scope" value="Bacteria"/>
</dbReference>
<dbReference type="GO" id="GO:0016887">
    <property type="term" value="F:ATP hydrolysis activity"/>
    <property type="evidence" value="ECO:0007669"/>
    <property type="project" value="InterPro"/>
</dbReference>
<name>B3EHH7_CHLL2</name>
<comment type="similarity">
    <text evidence="1">Belongs to the ABC transporter superfamily.</text>
</comment>
<evidence type="ECO:0000256" key="2">
    <source>
        <dbReference type="ARBA" id="ARBA00022448"/>
    </source>
</evidence>
<dbReference type="SUPFAM" id="SSF52540">
    <property type="entry name" value="P-loop containing nucleoside triphosphate hydrolases"/>
    <property type="match status" value="1"/>
</dbReference>
<accession>B3EHH7</accession>
<protein>
    <submittedName>
        <fullName evidence="6">ABC transporter related</fullName>
    </submittedName>
</protein>
<dbReference type="HOGENOM" id="CLU_000604_1_11_10"/>
<evidence type="ECO:0000256" key="1">
    <source>
        <dbReference type="ARBA" id="ARBA00005417"/>
    </source>
</evidence>
<dbReference type="SMART" id="SM00382">
    <property type="entry name" value="AAA"/>
    <property type="match status" value="1"/>
</dbReference>
<dbReference type="InterPro" id="IPR003593">
    <property type="entry name" value="AAA+_ATPase"/>
</dbReference>
<keyword evidence="3" id="KW-0547">Nucleotide-binding</keyword>
<dbReference type="GO" id="GO:0005524">
    <property type="term" value="F:ATP binding"/>
    <property type="evidence" value="ECO:0007669"/>
    <property type="project" value="UniProtKB-KW"/>
</dbReference>
<evidence type="ECO:0000256" key="4">
    <source>
        <dbReference type="ARBA" id="ARBA00022840"/>
    </source>
</evidence>
<dbReference type="InterPro" id="IPR050153">
    <property type="entry name" value="Metal_Ion_Import_ABC"/>
</dbReference>
<dbReference type="PROSITE" id="PS50893">
    <property type="entry name" value="ABC_TRANSPORTER_2"/>
    <property type="match status" value="1"/>
</dbReference>
<dbReference type="Proteomes" id="UP000008841">
    <property type="component" value="Chromosome"/>
</dbReference>
<evidence type="ECO:0000256" key="3">
    <source>
        <dbReference type="ARBA" id="ARBA00022741"/>
    </source>
</evidence>
<reference evidence="6 7" key="1">
    <citation type="submission" date="2008-05" db="EMBL/GenBank/DDBJ databases">
        <title>Complete sequence of Chlorobium limicola DSM 245.</title>
        <authorList>
            <consortium name="US DOE Joint Genome Institute"/>
            <person name="Lucas S."/>
            <person name="Copeland A."/>
            <person name="Lapidus A."/>
            <person name="Glavina del Rio T."/>
            <person name="Dalin E."/>
            <person name="Tice H."/>
            <person name="Bruce D."/>
            <person name="Goodwin L."/>
            <person name="Pitluck S."/>
            <person name="Schmutz J."/>
            <person name="Larimer F."/>
            <person name="Land M."/>
            <person name="Hauser L."/>
            <person name="Kyrpides N."/>
            <person name="Ovchinnikova G."/>
            <person name="Zhao F."/>
            <person name="Li T."/>
            <person name="Liu Z."/>
            <person name="Overmann J."/>
            <person name="Bryant D.A."/>
            <person name="Richardson P."/>
        </authorList>
    </citation>
    <scope>NUCLEOTIDE SEQUENCE [LARGE SCALE GENOMIC DNA]</scope>
    <source>
        <strain evidence="7">DSM 245 / NBRC 103803 / 6330</strain>
    </source>
</reference>
<dbReference type="InterPro" id="IPR017871">
    <property type="entry name" value="ABC_transporter-like_CS"/>
</dbReference>
<organism evidence="6 7">
    <name type="scientific">Chlorobium limicola (strain DSM 245 / NBRC 103803 / 6330)</name>
    <dbReference type="NCBI Taxonomy" id="290315"/>
    <lineage>
        <taxon>Bacteria</taxon>
        <taxon>Pseudomonadati</taxon>
        <taxon>Chlorobiota</taxon>
        <taxon>Chlorobiia</taxon>
        <taxon>Chlorobiales</taxon>
        <taxon>Chlorobiaceae</taxon>
        <taxon>Chlorobium/Pelodictyon group</taxon>
        <taxon>Chlorobium</taxon>
    </lineage>
</organism>
<dbReference type="PROSITE" id="PS00211">
    <property type="entry name" value="ABC_TRANSPORTER_1"/>
    <property type="match status" value="1"/>
</dbReference>
<dbReference type="InterPro" id="IPR027417">
    <property type="entry name" value="P-loop_NTPase"/>
</dbReference>
<keyword evidence="2" id="KW-0813">Transport</keyword>
<sequence>MTQEVIRCERLGVEIGGASVLKGLSFSVAEGDFLAIVGPNGGGKTTLLRVLLGLQKPSEGVVQVFGAAPGRAFGRIGYVPQRLFFDREFPLSVRDVVLMGRIALKTPFQHYGKADMQAADEALRIVGLSALSNRRIGALSGGELQRALIARALAGKPELLLLDEPTASVDPEMKTTIYDLLDHLKSTMTIVLVTHDTGTVSRFVGRVLCLNCSMVLRENPSASPGGEVAQQVYPYPVDLLLHERPQSTIKN</sequence>
<dbReference type="KEGG" id="cli:Clim_2316"/>
<dbReference type="CDD" id="cd03235">
    <property type="entry name" value="ABC_Metallic_Cations"/>
    <property type="match status" value="1"/>
</dbReference>
<evidence type="ECO:0000313" key="6">
    <source>
        <dbReference type="EMBL" id="ACD91339.1"/>
    </source>
</evidence>
<dbReference type="OrthoDB" id="9806726at2"/>
<gene>
    <name evidence="6" type="ordered locus">Clim_2316</name>
</gene>